<proteinExistence type="predicted"/>
<dbReference type="AlphaFoldDB" id="A0A0A8Y7G6"/>
<protein>
    <submittedName>
        <fullName evidence="1">Uncharacterized protein</fullName>
    </submittedName>
</protein>
<organism evidence="1">
    <name type="scientific">Arundo donax</name>
    <name type="common">Giant reed</name>
    <name type="synonym">Donax arundinaceus</name>
    <dbReference type="NCBI Taxonomy" id="35708"/>
    <lineage>
        <taxon>Eukaryota</taxon>
        <taxon>Viridiplantae</taxon>
        <taxon>Streptophyta</taxon>
        <taxon>Embryophyta</taxon>
        <taxon>Tracheophyta</taxon>
        <taxon>Spermatophyta</taxon>
        <taxon>Magnoliopsida</taxon>
        <taxon>Liliopsida</taxon>
        <taxon>Poales</taxon>
        <taxon>Poaceae</taxon>
        <taxon>PACMAD clade</taxon>
        <taxon>Arundinoideae</taxon>
        <taxon>Arundineae</taxon>
        <taxon>Arundo</taxon>
    </lineage>
</organism>
<evidence type="ECO:0000313" key="1">
    <source>
        <dbReference type="EMBL" id="JAD21085.1"/>
    </source>
</evidence>
<accession>A0A0A8Y7G6</accession>
<reference evidence="1" key="2">
    <citation type="journal article" date="2015" name="Data Brief">
        <title>Shoot transcriptome of the giant reed, Arundo donax.</title>
        <authorList>
            <person name="Barrero R.A."/>
            <person name="Guerrero F.D."/>
            <person name="Moolhuijzen P."/>
            <person name="Goolsby J.A."/>
            <person name="Tidwell J."/>
            <person name="Bellgard S.E."/>
            <person name="Bellgard M.I."/>
        </authorList>
    </citation>
    <scope>NUCLEOTIDE SEQUENCE</scope>
    <source>
        <tissue evidence="1">Shoot tissue taken approximately 20 cm above the soil surface</tissue>
    </source>
</reference>
<sequence>MVQRLQAVFCMYTGPFGWSESFLIC</sequence>
<dbReference type="EMBL" id="GBRH01276810">
    <property type="protein sequence ID" value="JAD21085.1"/>
    <property type="molecule type" value="Transcribed_RNA"/>
</dbReference>
<name>A0A0A8Y7G6_ARUDO</name>
<reference evidence="1" key="1">
    <citation type="submission" date="2014-09" db="EMBL/GenBank/DDBJ databases">
        <authorList>
            <person name="Magalhaes I.L.F."/>
            <person name="Oliveira U."/>
            <person name="Santos F.R."/>
            <person name="Vidigal T.H.D.A."/>
            <person name="Brescovit A.D."/>
            <person name="Santos A.J."/>
        </authorList>
    </citation>
    <scope>NUCLEOTIDE SEQUENCE</scope>
    <source>
        <tissue evidence="1">Shoot tissue taken approximately 20 cm above the soil surface</tissue>
    </source>
</reference>